<dbReference type="Proteomes" id="UP000316093">
    <property type="component" value="Chromosome"/>
</dbReference>
<name>A0A4Y5Z361_9GAMM</name>
<dbReference type="KEGG" id="lpy:FIV34_07000"/>
<dbReference type="EMBL" id="CP041046">
    <property type="protein sequence ID" value="QDE38965.1"/>
    <property type="molecule type" value="Genomic_DNA"/>
</dbReference>
<dbReference type="InterPro" id="IPR013433">
    <property type="entry name" value="PHA_gran_rgn"/>
</dbReference>
<dbReference type="OrthoDB" id="287584at2"/>
<evidence type="ECO:0000313" key="1">
    <source>
        <dbReference type="EMBL" id="QDE38965.1"/>
    </source>
</evidence>
<proteinExistence type="predicted"/>
<dbReference type="RefSeq" id="WP_139980997.1">
    <property type="nucleotide sequence ID" value="NZ_CP041046.1"/>
</dbReference>
<dbReference type="NCBIfam" id="TIGR02610">
    <property type="entry name" value="PHA_gran_rgn"/>
    <property type="match status" value="1"/>
</dbReference>
<accession>A0A4Y5Z361</accession>
<sequence>MAKIDIRREHGKTAAEARAVVDKVAAGMAEKFGTKGAWQGDAYAFSGSGVKGAIAVTDRDVHVTAELGMLLSAFKGKIQDEIRGKLDKYFA</sequence>
<dbReference type="Pfam" id="PF09650">
    <property type="entry name" value="PHA_gran_rgn"/>
    <property type="match status" value="1"/>
</dbReference>
<dbReference type="AlphaFoldDB" id="A0A4Y5Z361"/>
<reference evidence="1 2" key="1">
    <citation type="submission" date="2019-06" db="EMBL/GenBank/DDBJ databases">
        <title>A complete genome sequence for Luteibacter pinisoli MAH-14.</title>
        <authorList>
            <person name="Baltrus D.A."/>
        </authorList>
    </citation>
    <scope>NUCLEOTIDE SEQUENCE [LARGE SCALE GENOMIC DNA]</scope>
    <source>
        <strain evidence="1 2">MAH-14</strain>
    </source>
</reference>
<protein>
    <submittedName>
        <fullName evidence="1">Polyhydroxyalkanoic acid synthase</fullName>
    </submittedName>
</protein>
<keyword evidence="2" id="KW-1185">Reference proteome</keyword>
<gene>
    <name evidence="1" type="ORF">FIV34_07000</name>
</gene>
<evidence type="ECO:0000313" key="2">
    <source>
        <dbReference type="Proteomes" id="UP000316093"/>
    </source>
</evidence>
<organism evidence="1 2">
    <name type="scientific">Luteibacter pinisoli</name>
    <dbReference type="NCBI Taxonomy" id="2589080"/>
    <lineage>
        <taxon>Bacteria</taxon>
        <taxon>Pseudomonadati</taxon>
        <taxon>Pseudomonadota</taxon>
        <taxon>Gammaproteobacteria</taxon>
        <taxon>Lysobacterales</taxon>
        <taxon>Rhodanobacteraceae</taxon>
        <taxon>Luteibacter</taxon>
    </lineage>
</organism>